<evidence type="ECO:0000313" key="3">
    <source>
        <dbReference type="Proteomes" id="UP001210925"/>
    </source>
</evidence>
<evidence type="ECO:0000256" key="1">
    <source>
        <dbReference type="SAM" id="MobiDB-lite"/>
    </source>
</evidence>
<accession>A0AAD5Y9H3</accession>
<evidence type="ECO:0000313" key="2">
    <source>
        <dbReference type="EMBL" id="KAJ3259320.1"/>
    </source>
</evidence>
<dbReference type="InterPro" id="IPR028042">
    <property type="entry name" value="DUF4639"/>
</dbReference>
<protein>
    <submittedName>
        <fullName evidence="2">Uncharacterized protein</fullName>
    </submittedName>
</protein>
<sequence length="255" mass="28466">MINYHFFTRDPGDNDPSLWIPDSEPKSISIDSWARAAVPIKPLAAHYNRTTEKDLETIVKEIALPTYNPKKTEPKKKTKQEVSMVKPIHPPKLKPHPPKDKPATRFSEVKIPRTVESANSELDRVIADENKRLLARINEKNDPKVDVTFDQSGLFQIGMEILGMDSFDSSVKIKIVGSEKAKEEVKEPQIPLVKRGAVRKQKQKTAISAQTNVDVANDGYQDDPTLNTPLLADTMKVAPGVTLKEGESVRARPGK</sequence>
<feature type="region of interest" description="Disordered" evidence="1">
    <location>
        <begin position="68"/>
        <end position="104"/>
    </location>
</feature>
<feature type="non-terminal residue" evidence="2">
    <location>
        <position position="255"/>
    </location>
</feature>
<dbReference type="AlphaFoldDB" id="A0AAD5Y9H3"/>
<proteinExistence type="predicted"/>
<organism evidence="2 3">
    <name type="scientific">Boothiomyces macroporosus</name>
    <dbReference type="NCBI Taxonomy" id="261099"/>
    <lineage>
        <taxon>Eukaryota</taxon>
        <taxon>Fungi</taxon>
        <taxon>Fungi incertae sedis</taxon>
        <taxon>Chytridiomycota</taxon>
        <taxon>Chytridiomycota incertae sedis</taxon>
        <taxon>Chytridiomycetes</taxon>
        <taxon>Rhizophydiales</taxon>
        <taxon>Terramycetaceae</taxon>
        <taxon>Boothiomyces</taxon>
    </lineage>
</organism>
<dbReference type="EMBL" id="JADGKB010000019">
    <property type="protein sequence ID" value="KAJ3259320.1"/>
    <property type="molecule type" value="Genomic_DNA"/>
</dbReference>
<gene>
    <name evidence="2" type="ORF">HK103_002518</name>
</gene>
<reference evidence="2" key="1">
    <citation type="submission" date="2020-05" db="EMBL/GenBank/DDBJ databases">
        <title>Phylogenomic resolution of chytrid fungi.</title>
        <authorList>
            <person name="Stajich J.E."/>
            <person name="Amses K."/>
            <person name="Simmons R."/>
            <person name="Seto K."/>
            <person name="Myers J."/>
            <person name="Bonds A."/>
            <person name="Quandt C.A."/>
            <person name="Barry K."/>
            <person name="Liu P."/>
            <person name="Grigoriev I."/>
            <person name="Longcore J.E."/>
            <person name="James T.Y."/>
        </authorList>
    </citation>
    <scope>NUCLEOTIDE SEQUENCE</scope>
    <source>
        <strain evidence="2">PLAUS21</strain>
    </source>
</reference>
<comment type="caution">
    <text evidence="2">The sequence shown here is derived from an EMBL/GenBank/DDBJ whole genome shotgun (WGS) entry which is preliminary data.</text>
</comment>
<keyword evidence="3" id="KW-1185">Reference proteome</keyword>
<dbReference type="Proteomes" id="UP001210925">
    <property type="component" value="Unassembled WGS sequence"/>
</dbReference>
<dbReference type="PANTHER" id="PTHR34438">
    <property type="entry name" value="SI:DKEY-97L20.6"/>
    <property type="match status" value="1"/>
</dbReference>
<name>A0AAD5Y9H3_9FUNG</name>
<dbReference type="PANTHER" id="PTHR34438:SF1">
    <property type="entry name" value="CHROMOSOME 2 OPEN READING FRAME 81"/>
    <property type="match status" value="1"/>
</dbReference>